<evidence type="ECO:0000313" key="1">
    <source>
        <dbReference type="EMBL" id="ACP35709.1"/>
    </source>
</evidence>
<protein>
    <submittedName>
        <fullName evidence="1">Uncharacterized protein</fullName>
    </submittedName>
</protein>
<dbReference type="AlphaFoldDB" id="C3MQP6"/>
<dbReference type="Proteomes" id="UP000001747">
    <property type="component" value="Chromosome"/>
</dbReference>
<name>C3MQP6_SACI2</name>
<proteinExistence type="predicted"/>
<organism evidence="1 2">
    <name type="scientific">Saccharolobus islandicus (strain L.S.2.15 / Lassen #1)</name>
    <name type="common">Sulfolobus islandicus</name>
    <dbReference type="NCBI Taxonomy" id="429572"/>
    <lineage>
        <taxon>Archaea</taxon>
        <taxon>Thermoproteota</taxon>
        <taxon>Thermoprotei</taxon>
        <taxon>Sulfolobales</taxon>
        <taxon>Sulfolobaceae</taxon>
        <taxon>Saccharolobus</taxon>
    </lineage>
</organism>
<dbReference type="HOGENOM" id="CLU_2597914_0_0_2"/>
<gene>
    <name evidence="1" type="ordered locus">LS215_1707</name>
</gene>
<sequence>MIFKKKTVLAKLRFRGKMDKPEEYKIMDHIPANDKTRSIAREGYEKTRELYIKVFGNIDTNIWPEVPMTCGDSYSGVFADYDEKKYPEEEYKDPFE</sequence>
<dbReference type="EMBL" id="CP001399">
    <property type="protein sequence ID" value="ACP35709.1"/>
    <property type="molecule type" value="Genomic_DNA"/>
</dbReference>
<dbReference type="KEGG" id="sis:LS215_1707"/>
<dbReference type="OrthoDB" id="42995at2157"/>
<evidence type="ECO:0000313" key="2">
    <source>
        <dbReference type="Proteomes" id="UP000001747"/>
    </source>
</evidence>
<accession>C3MQP6</accession>
<reference evidence="1 2" key="1">
    <citation type="journal article" date="2009" name="Proc. Natl. Acad. Sci. U.S.A.">
        <title>Biogeography of the Sulfolobus islandicus pan-genome.</title>
        <authorList>
            <person name="Reno M.L."/>
            <person name="Held N.L."/>
            <person name="Fields C.J."/>
            <person name="Burke P.V."/>
            <person name="Whitaker R.J."/>
        </authorList>
    </citation>
    <scope>NUCLEOTIDE SEQUENCE [LARGE SCALE GENOMIC DNA]</scope>
    <source>
        <strain evidence="2">L.S.2.15 / Lassen #1</strain>
    </source>
</reference>